<dbReference type="InterPro" id="IPR013785">
    <property type="entry name" value="Aldolase_TIM"/>
</dbReference>
<evidence type="ECO:0000313" key="6">
    <source>
        <dbReference type="EMBL" id="HIQ28970.1"/>
    </source>
</evidence>
<dbReference type="PANTHER" id="PTHR43075">
    <property type="entry name" value="FORMATE LYASE ACTIVATING ENZYME, PUTATIVE (AFU_ORTHOLOGUE AFUA_2G15630)-RELATED"/>
    <property type="match status" value="1"/>
</dbReference>
<dbReference type="SFLD" id="SFLDS00029">
    <property type="entry name" value="Radical_SAM"/>
    <property type="match status" value="1"/>
</dbReference>
<dbReference type="InterPro" id="IPR058240">
    <property type="entry name" value="rSAM_sf"/>
</dbReference>
<evidence type="ECO:0000256" key="1">
    <source>
        <dbReference type="ARBA" id="ARBA00022691"/>
    </source>
</evidence>
<reference evidence="6" key="1">
    <citation type="journal article" date="2020" name="ISME J.">
        <title>Gammaproteobacteria mediating utilization of methyl-, sulfur- and petroleum organic compounds in deep ocean hydrothermal plumes.</title>
        <authorList>
            <person name="Zhou Z."/>
            <person name="Liu Y."/>
            <person name="Pan J."/>
            <person name="Cron B.R."/>
            <person name="Toner B.M."/>
            <person name="Anantharaman K."/>
            <person name="Breier J.A."/>
            <person name="Dick G.J."/>
            <person name="Li M."/>
        </authorList>
    </citation>
    <scope>NUCLEOTIDE SEQUENCE</scope>
    <source>
        <strain evidence="6">SZUA-1515</strain>
    </source>
</reference>
<dbReference type="Gene3D" id="3.20.20.70">
    <property type="entry name" value="Aldolase class I"/>
    <property type="match status" value="1"/>
</dbReference>
<proteinExistence type="predicted"/>
<sequence length="243" mass="28062">MELNVWDVPEIRERLDWYYKVSTNKKPAKYLICRRIEASINPAEATEEELWDEHEKLSPEFQKIFNAIKEDKMELSELRRAAPSFLDVKVAIVKRMLRHCNFCRWNCRVDRAEGTKHGTCQLESESRVSSYFHHRGEELPIRGTSGSGTIFFTSCNMRCVFCQNGDISHDKDNGVVFSPYMLALAMWQLRLEGCHNINLVGGEPTIHLHTIVEAINLLRFFNSLSGVGEIMSVKADAFIPYRM</sequence>
<evidence type="ECO:0000256" key="2">
    <source>
        <dbReference type="ARBA" id="ARBA00022723"/>
    </source>
</evidence>
<evidence type="ECO:0000256" key="3">
    <source>
        <dbReference type="ARBA" id="ARBA00023004"/>
    </source>
</evidence>
<dbReference type="InterPro" id="IPR007197">
    <property type="entry name" value="rSAM"/>
</dbReference>
<organism evidence="6 7">
    <name type="scientific">Caldiarchaeum subterraneum</name>
    <dbReference type="NCBI Taxonomy" id="311458"/>
    <lineage>
        <taxon>Archaea</taxon>
        <taxon>Nitrososphaerota</taxon>
        <taxon>Candidatus Caldarchaeales</taxon>
        <taxon>Candidatus Caldarchaeaceae</taxon>
        <taxon>Candidatus Caldarchaeum</taxon>
    </lineage>
</organism>
<feature type="domain" description="Radical SAM core" evidence="5">
    <location>
        <begin position="150"/>
        <end position="218"/>
    </location>
</feature>
<dbReference type="Pfam" id="PF04055">
    <property type="entry name" value="Radical_SAM"/>
    <property type="match status" value="1"/>
</dbReference>
<gene>
    <name evidence="6" type="ORF">EYH45_00220</name>
</gene>
<name>A0A833EBM2_CALS0</name>
<dbReference type="InterPro" id="IPR040085">
    <property type="entry name" value="MJ0674-like"/>
</dbReference>
<keyword evidence="1" id="KW-0949">S-adenosyl-L-methionine</keyword>
<dbReference type="PANTHER" id="PTHR43075:SF1">
    <property type="entry name" value="FORMATE LYASE ACTIVATING ENZYME, PUTATIVE (AFU_ORTHOLOGUE AFUA_2G15630)-RELATED"/>
    <property type="match status" value="1"/>
</dbReference>
<dbReference type="AlphaFoldDB" id="A0A833EBM2"/>
<evidence type="ECO:0000313" key="7">
    <source>
        <dbReference type="Proteomes" id="UP000608579"/>
    </source>
</evidence>
<comment type="caution">
    <text evidence="6">The sequence shown here is derived from an EMBL/GenBank/DDBJ whole genome shotgun (WGS) entry which is preliminary data.</text>
</comment>
<keyword evidence="4" id="KW-0411">Iron-sulfur</keyword>
<dbReference type="Proteomes" id="UP000608579">
    <property type="component" value="Unassembled WGS sequence"/>
</dbReference>
<dbReference type="GO" id="GO:0003824">
    <property type="term" value="F:catalytic activity"/>
    <property type="evidence" value="ECO:0007669"/>
    <property type="project" value="InterPro"/>
</dbReference>
<keyword evidence="3" id="KW-0408">Iron</keyword>
<dbReference type="EMBL" id="DQVM01000006">
    <property type="protein sequence ID" value="HIQ28970.1"/>
    <property type="molecule type" value="Genomic_DNA"/>
</dbReference>
<feature type="non-terminal residue" evidence="6">
    <location>
        <position position="243"/>
    </location>
</feature>
<keyword evidence="2" id="KW-0479">Metal-binding</keyword>
<evidence type="ECO:0000256" key="4">
    <source>
        <dbReference type="ARBA" id="ARBA00023014"/>
    </source>
</evidence>
<accession>A0A833EBM2</accession>
<protein>
    <submittedName>
        <fullName evidence="6">Radical SAM protein</fullName>
    </submittedName>
</protein>
<dbReference type="GO" id="GO:0046872">
    <property type="term" value="F:metal ion binding"/>
    <property type="evidence" value="ECO:0007669"/>
    <property type="project" value="UniProtKB-KW"/>
</dbReference>
<dbReference type="GO" id="GO:0051536">
    <property type="term" value="F:iron-sulfur cluster binding"/>
    <property type="evidence" value="ECO:0007669"/>
    <property type="project" value="UniProtKB-KW"/>
</dbReference>
<evidence type="ECO:0000259" key="5">
    <source>
        <dbReference type="Pfam" id="PF04055"/>
    </source>
</evidence>
<dbReference type="SUPFAM" id="SSF102114">
    <property type="entry name" value="Radical SAM enzymes"/>
    <property type="match status" value="1"/>
</dbReference>